<dbReference type="Gramene" id="AET1Gv20455000.1">
    <property type="protein sequence ID" value="AET1Gv20455000.1"/>
    <property type="gene ID" value="AET1Gv20455000"/>
</dbReference>
<protein>
    <submittedName>
        <fullName evidence="1">Uncharacterized protein</fullName>
    </submittedName>
</protein>
<name>A0A452YL34_AEGTS</name>
<reference evidence="1" key="3">
    <citation type="journal article" date="2017" name="Nature">
        <title>Genome sequence of the progenitor of the wheat D genome Aegilops tauschii.</title>
        <authorList>
            <person name="Luo M.C."/>
            <person name="Gu Y.Q."/>
            <person name="Puiu D."/>
            <person name="Wang H."/>
            <person name="Twardziok S.O."/>
            <person name="Deal K.R."/>
            <person name="Huo N."/>
            <person name="Zhu T."/>
            <person name="Wang L."/>
            <person name="Wang Y."/>
            <person name="McGuire P.E."/>
            <person name="Liu S."/>
            <person name="Long H."/>
            <person name="Ramasamy R.K."/>
            <person name="Rodriguez J.C."/>
            <person name="Van S.L."/>
            <person name="Yuan L."/>
            <person name="Wang Z."/>
            <person name="Xia Z."/>
            <person name="Xiao L."/>
            <person name="Anderson O.D."/>
            <person name="Ouyang S."/>
            <person name="Liang Y."/>
            <person name="Zimin A.V."/>
            <person name="Pertea G."/>
            <person name="Qi P."/>
            <person name="Bennetzen J.L."/>
            <person name="Dai X."/>
            <person name="Dawson M.W."/>
            <person name="Muller H.G."/>
            <person name="Kugler K."/>
            <person name="Rivarola-Duarte L."/>
            <person name="Spannagl M."/>
            <person name="Mayer K.F.X."/>
            <person name="Lu F.H."/>
            <person name="Bevan M.W."/>
            <person name="Leroy P."/>
            <person name="Li P."/>
            <person name="You F.M."/>
            <person name="Sun Q."/>
            <person name="Liu Z."/>
            <person name="Lyons E."/>
            <person name="Wicker T."/>
            <person name="Salzberg S.L."/>
            <person name="Devos K.M."/>
            <person name="Dvorak J."/>
        </authorList>
    </citation>
    <scope>NUCLEOTIDE SEQUENCE [LARGE SCALE GENOMIC DNA]</scope>
    <source>
        <strain evidence="1">cv. AL8/78</strain>
    </source>
</reference>
<dbReference type="AlphaFoldDB" id="A0A452YL34"/>
<evidence type="ECO:0000313" key="1">
    <source>
        <dbReference type="EnsemblPlants" id="AET1Gv20455000.1"/>
    </source>
</evidence>
<reference evidence="1" key="5">
    <citation type="journal article" date="2021" name="G3 (Bethesda)">
        <title>Aegilops tauschii genome assembly Aet v5.0 features greater sequence contiguity and improved annotation.</title>
        <authorList>
            <person name="Wang L."/>
            <person name="Zhu T."/>
            <person name="Rodriguez J.C."/>
            <person name="Deal K.R."/>
            <person name="Dubcovsky J."/>
            <person name="McGuire P.E."/>
            <person name="Lux T."/>
            <person name="Spannagl M."/>
            <person name="Mayer K.F.X."/>
            <person name="Baldrich P."/>
            <person name="Meyers B.C."/>
            <person name="Huo N."/>
            <person name="Gu Y.Q."/>
            <person name="Zhou H."/>
            <person name="Devos K.M."/>
            <person name="Bennetzen J.L."/>
            <person name="Unver T."/>
            <person name="Budak H."/>
            <person name="Gulick P.J."/>
            <person name="Galiba G."/>
            <person name="Kalapos B."/>
            <person name="Nelson D.R."/>
            <person name="Li P."/>
            <person name="You F.M."/>
            <person name="Luo M.C."/>
            <person name="Dvorak J."/>
        </authorList>
    </citation>
    <scope>NUCLEOTIDE SEQUENCE [LARGE SCALE GENOMIC DNA]</scope>
    <source>
        <strain evidence="1">cv. AL8/78</strain>
    </source>
</reference>
<reference evidence="2" key="1">
    <citation type="journal article" date="2014" name="Science">
        <title>Ancient hybridizations among the ancestral genomes of bread wheat.</title>
        <authorList>
            <consortium name="International Wheat Genome Sequencing Consortium,"/>
            <person name="Marcussen T."/>
            <person name="Sandve S.R."/>
            <person name="Heier L."/>
            <person name="Spannagl M."/>
            <person name="Pfeifer M."/>
            <person name="Jakobsen K.S."/>
            <person name="Wulff B.B."/>
            <person name="Steuernagel B."/>
            <person name="Mayer K.F."/>
            <person name="Olsen O.A."/>
        </authorList>
    </citation>
    <scope>NUCLEOTIDE SEQUENCE [LARGE SCALE GENOMIC DNA]</scope>
    <source>
        <strain evidence="2">cv. AL8/78</strain>
    </source>
</reference>
<sequence>HTSDQVTLNSPMFSLSPSAFHTAGDPSTMLFAHGGSKLCSLSQPCTESHSSTTLASTDRLFPLMRIILLHRRVPSRRSHPVDSATTSSLSLW</sequence>
<dbReference type="Proteomes" id="UP000015105">
    <property type="component" value="Chromosome 1D"/>
</dbReference>
<reference evidence="2" key="2">
    <citation type="journal article" date="2017" name="Nat. Plants">
        <title>The Aegilops tauschii genome reveals multiple impacts of transposons.</title>
        <authorList>
            <person name="Zhao G."/>
            <person name="Zou C."/>
            <person name="Li K."/>
            <person name="Wang K."/>
            <person name="Li T."/>
            <person name="Gao L."/>
            <person name="Zhang X."/>
            <person name="Wang H."/>
            <person name="Yang Z."/>
            <person name="Liu X."/>
            <person name="Jiang W."/>
            <person name="Mao L."/>
            <person name="Kong X."/>
            <person name="Jiao Y."/>
            <person name="Jia J."/>
        </authorList>
    </citation>
    <scope>NUCLEOTIDE SEQUENCE [LARGE SCALE GENOMIC DNA]</scope>
    <source>
        <strain evidence="2">cv. AL8/78</strain>
    </source>
</reference>
<organism evidence="1 2">
    <name type="scientific">Aegilops tauschii subsp. strangulata</name>
    <name type="common">Goatgrass</name>
    <dbReference type="NCBI Taxonomy" id="200361"/>
    <lineage>
        <taxon>Eukaryota</taxon>
        <taxon>Viridiplantae</taxon>
        <taxon>Streptophyta</taxon>
        <taxon>Embryophyta</taxon>
        <taxon>Tracheophyta</taxon>
        <taxon>Spermatophyta</taxon>
        <taxon>Magnoliopsida</taxon>
        <taxon>Liliopsida</taxon>
        <taxon>Poales</taxon>
        <taxon>Poaceae</taxon>
        <taxon>BOP clade</taxon>
        <taxon>Pooideae</taxon>
        <taxon>Triticodae</taxon>
        <taxon>Triticeae</taxon>
        <taxon>Triticinae</taxon>
        <taxon>Aegilops</taxon>
    </lineage>
</organism>
<dbReference type="EnsemblPlants" id="AET1Gv20455000.1">
    <property type="protein sequence ID" value="AET1Gv20455000.1"/>
    <property type="gene ID" value="AET1Gv20455000"/>
</dbReference>
<reference evidence="1" key="4">
    <citation type="submission" date="2019-03" db="UniProtKB">
        <authorList>
            <consortium name="EnsemblPlants"/>
        </authorList>
    </citation>
    <scope>IDENTIFICATION</scope>
</reference>
<evidence type="ECO:0000313" key="2">
    <source>
        <dbReference type="Proteomes" id="UP000015105"/>
    </source>
</evidence>
<proteinExistence type="predicted"/>
<keyword evidence="2" id="KW-1185">Reference proteome</keyword>
<accession>A0A452YL34</accession>